<reference evidence="3 4" key="1">
    <citation type="submission" date="2017-09" db="EMBL/GenBank/DDBJ databases">
        <title>Depth-based differentiation of microbial function through sediment-hosted aquifers and enrichment of novel symbionts in the deep terrestrial subsurface.</title>
        <authorList>
            <person name="Probst A.J."/>
            <person name="Ladd B."/>
            <person name="Jarett J.K."/>
            <person name="Geller-Mcgrath D.E."/>
            <person name="Sieber C.M."/>
            <person name="Emerson J.B."/>
            <person name="Anantharaman K."/>
            <person name="Thomas B.C."/>
            <person name="Malmstrom R."/>
            <person name="Stieglmeier M."/>
            <person name="Klingl A."/>
            <person name="Woyke T."/>
            <person name="Ryan C.M."/>
            <person name="Banfield J.F."/>
        </authorList>
    </citation>
    <scope>NUCLEOTIDE SEQUENCE [LARGE SCALE GENOMIC DNA]</scope>
    <source>
        <strain evidence="3">CG17_big_fil_post_rev_8_21_14_2_50_48_46</strain>
    </source>
</reference>
<dbReference type="GO" id="GO:0000156">
    <property type="term" value="F:phosphorelay response regulator activity"/>
    <property type="evidence" value="ECO:0007669"/>
    <property type="project" value="InterPro"/>
</dbReference>
<feature type="non-terminal residue" evidence="3">
    <location>
        <position position="1"/>
    </location>
</feature>
<dbReference type="SUPFAM" id="SSF52738">
    <property type="entry name" value="Methylesterase CheB, C-terminal domain"/>
    <property type="match status" value="1"/>
</dbReference>
<evidence type="ECO:0000313" key="3">
    <source>
        <dbReference type="EMBL" id="PIW16088.1"/>
    </source>
</evidence>
<name>A0A2M7G2Q4_9BACT</name>
<dbReference type="AlphaFoldDB" id="A0A2M7G2Q4"/>
<dbReference type="InterPro" id="IPR000673">
    <property type="entry name" value="Sig_transdc_resp-reg_Me-estase"/>
</dbReference>
<dbReference type="Pfam" id="PF01339">
    <property type="entry name" value="CheB_methylest"/>
    <property type="match status" value="1"/>
</dbReference>
<comment type="caution">
    <text evidence="3">The sequence shown here is derived from an EMBL/GenBank/DDBJ whole genome shotgun (WGS) entry which is preliminary data.</text>
</comment>
<sequence length="59" mass="6243">AQGLLKIRLAGGRTFAQNAETCVIYGMPEVAMKLGAAEKAIPLMEIPNTLLAALRIGVF</sequence>
<evidence type="ECO:0000256" key="1">
    <source>
        <dbReference type="PROSITE-ProRule" id="PRU00050"/>
    </source>
</evidence>
<comment type="caution">
    <text evidence="1">Lacks conserved residue(s) required for the propagation of feature annotation.</text>
</comment>
<dbReference type="InterPro" id="IPR035909">
    <property type="entry name" value="CheB_C"/>
</dbReference>
<proteinExistence type="predicted"/>
<dbReference type="EMBL" id="PFFQ01000041">
    <property type="protein sequence ID" value="PIW16088.1"/>
    <property type="molecule type" value="Genomic_DNA"/>
</dbReference>
<feature type="domain" description="CheB-type methylesterase" evidence="2">
    <location>
        <begin position="1"/>
        <end position="57"/>
    </location>
</feature>
<evidence type="ECO:0000313" key="4">
    <source>
        <dbReference type="Proteomes" id="UP000231019"/>
    </source>
</evidence>
<gene>
    <name evidence="3" type="ORF">COW36_15365</name>
</gene>
<dbReference type="Proteomes" id="UP000231019">
    <property type="component" value="Unassembled WGS sequence"/>
</dbReference>
<dbReference type="PROSITE" id="PS50122">
    <property type="entry name" value="CHEB"/>
    <property type="match status" value="1"/>
</dbReference>
<organism evidence="3 4">
    <name type="scientific">bacterium (Candidatus Blackallbacteria) CG17_big_fil_post_rev_8_21_14_2_50_48_46</name>
    <dbReference type="NCBI Taxonomy" id="2014261"/>
    <lineage>
        <taxon>Bacteria</taxon>
        <taxon>Candidatus Blackallbacteria</taxon>
    </lineage>
</organism>
<dbReference type="Gene3D" id="3.40.50.180">
    <property type="entry name" value="Methylesterase CheB, C-terminal domain"/>
    <property type="match status" value="1"/>
</dbReference>
<accession>A0A2M7G2Q4</accession>
<protein>
    <recommendedName>
        <fullName evidence="2">CheB-type methylesterase domain-containing protein</fullName>
    </recommendedName>
</protein>
<dbReference type="GO" id="GO:0006935">
    <property type="term" value="P:chemotaxis"/>
    <property type="evidence" value="ECO:0007669"/>
    <property type="project" value="InterPro"/>
</dbReference>
<dbReference type="GO" id="GO:0005737">
    <property type="term" value="C:cytoplasm"/>
    <property type="evidence" value="ECO:0007669"/>
    <property type="project" value="InterPro"/>
</dbReference>
<evidence type="ECO:0000259" key="2">
    <source>
        <dbReference type="PROSITE" id="PS50122"/>
    </source>
</evidence>
<dbReference type="GO" id="GO:0008984">
    <property type="term" value="F:protein-glutamate methylesterase activity"/>
    <property type="evidence" value="ECO:0007669"/>
    <property type="project" value="InterPro"/>
</dbReference>